<dbReference type="InterPro" id="IPR046373">
    <property type="entry name" value="Acyl-CoA_Oxase/DH_mid-dom_sf"/>
</dbReference>
<dbReference type="Gene3D" id="2.40.110.10">
    <property type="entry name" value="Butyryl-CoA Dehydrogenase, subunit A, domain 2"/>
    <property type="match status" value="1"/>
</dbReference>
<dbReference type="PIRSF" id="PIRSF000168">
    <property type="entry name" value="Acyl-CoA_oxidase"/>
    <property type="match status" value="1"/>
</dbReference>
<dbReference type="InterPro" id="IPR002655">
    <property type="entry name" value="Acyl-CoA_oxidase_C"/>
</dbReference>
<evidence type="ECO:0000256" key="3">
    <source>
        <dbReference type="ARBA" id="ARBA00006288"/>
    </source>
</evidence>
<keyword evidence="9" id="KW-0576">Peroxisome</keyword>
<dbReference type="InterPro" id="IPR036250">
    <property type="entry name" value="AcylCo_DH-like_C"/>
</dbReference>
<feature type="binding site" evidence="12">
    <location>
        <position position="192"/>
    </location>
    <ligand>
        <name>FAD</name>
        <dbReference type="ChEBI" id="CHEBI:57692"/>
    </ligand>
</feature>
<evidence type="ECO:0000256" key="2">
    <source>
        <dbReference type="ARBA" id="ARBA00004275"/>
    </source>
</evidence>
<dbReference type="FunFam" id="1.20.140.10:FF:000010">
    <property type="entry name" value="Acyl-coenzyme A oxidase"/>
    <property type="match status" value="1"/>
</dbReference>
<dbReference type="Pfam" id="PF14749">
    <property type="entry name" value="Acyl-CoA_ox_N"/>
    <property type="match status" value="1"/>
</dbReference>
<evidence type="ECO:0000256" key="6">
    <source>
        <dbReference type="ARBA" id="ARBA00022832"/>
    </source>
</evidence>
<name>A0AAV9IJB1_9RHOD</name>
<dbReference type="GO" id="GO:0055088">
    <property type="term" value="P:lipid homeostasis"/>
    <property type="evidence" value="ECO:0007669"/>
    <property type="project" value="TreeGrafter"/>
</dbReference>
<dbReference type="PANTHER" id="PTHR10909">
    <property type="entry name" value="ELECTRON TRANSPORT OXIDOREDUCTASE"/>
    <property type="match status" value="1"/>
</dbReference>
<dbReference type="GO" id="GO:0033540">
    <property type="term" value="P:fatty acid beta-oxidation using acyl-CoA oxidase"/>
    <property type="evidence" value="ECO:0007669"/>
    <property type="project" value="TreeGrafter"/>
</dbReference>
<keyword evidence="8" id="KW-0443">Lipid metabolism</keyword>
<protein>
    <recommendedName>
        <fullName evidence="10">Acyl-coenzyme A oxidase</fullName>
    </recommendedName>
</protein>
<evidence type="ECO:0000259" key="15">
    <source>
        <dbReference type="Pfam" id="PF14749"/>
    </source>
</evidence>
<dbReference type="Gene3D" id="1.10.540.10">
    <property type="entry name" value="Acyl-CoA dehydrogenase/oxidase, N-terminal domain"/>
    <property type="match status" value="1"/>
</dbReference>
<dbReference type="SUPFAM" id="SSF47203">
    <property type="entry name" value="Acyl-CoA dehydrogenase C-terminal domain-like"/>
    <property type="match status" value="2"/>
</dbReference>
<evidence type="ECO:0000256" key="8">
    <source>
        <dbReference type="ARBA" id="ARBA00023098"/>
    </source>
</evidence>
<feature type="active site" description="Proton acceptor" evidence="11">
    <location>
        <position position="432"/>
    </location>
</feature>
<evidence type="ECO:0000256" key="5">
    <source>
        <dbReference type="ARBA" id="ARBA00022827"/>
    </source>
</evidence>
<comment type="subcellular location">
    <subcellularLocation>
        <location evidence="2">Peroxisome</location>
    </subcellularLocation>
</comment>
<keyword evidence="4 10" id="KW-0285">Flavoprotein</keyword>
<sequence length="637" mass="71993">MSCNLYQPCAEYLPAEAASNIAPFNIFKLRNYFLEHDIEFRNRVFETLKEPIFSYRYGLSLEEERNLLKRRWARLRELGFLKGTLTSTDPKVRSKYDAFFECIEMYDHSLSVAMGVHYGLFGSTIAFLGSEEQVKEWLPKVEDCTMMGCFALTELGHGSNVRGIETQATYDPTSQEFIIHTPCETAQKYWIGGAAETAQWSTVFAQLTVDGVNYGIHPFLVQLRDNYGQVLPGITIADCGHKMGLNGVDNGRIWFDNVRIPRRYMLSRYNSVSPEGKYSSVYKTADERFAGQLGALTGGRVSIALSSTNQSKIGLTIAIRYGLSRRAFGSTSEGLEVPIMDYLSHQLRLMPPLAATCIMSLCANRLRSRYRNRANENIKELHIWSSGFKSLMTWQMKDTLQECREACGGQGYKSENRIGIMKGSFDVLLTYEGDNLVLLQQVSRAVLGDFLRQLKKGRFQGSLSYLNSKDIFSEKLPNDVGSIECLRMIFRRREASALATLAKELARREHQGKSSFDAWNECLDLAAEAGRAHTELLFVDLSEEIISSISEEDASIAAVLKLCQQLYLLHLIDKQSVFLRTSCLTHKEAQACHERVIQLCKELRRVALPLVESFGIPSHLLGPIAFDWIAHNSRARL</sequence>
<keyword evidence="6" id="KW-0276">Fatty acid metabolism</keyword>
<dbReference type="Gene3D" id="1.20.140.10">
    <property type="entry name" value="Butyryl-CoA Dehydrogenase, subunit A, domain 3"/>
    <property type="match status" value="2"/>
</dbReference>
<dbReference type="GO" id="GO:0005504">
    <property type="term" value="F:fatty acid binding"/>
    <property type="evidence" value="ECO:0007669"/>
    <property type="project" value="TreeGrafter"/>
</dbReference>
<evidence type="ECO:0000256" key="4">
    <source>
        <dbReference type="ARBA" id="ARBA00022630"/>
    </source>
</evidence>
<dbReference type="FunFam" id="1.20.140.10:FF:000007">
    <property type="entry name" value="Acyl-coenzyme A oxidase"/>
    <property type="match status" value="1"/>
</dbReference>
<evidence type="ECO:0000259" key="14">
    <source>
        <dbReference type="Pfam" id="PF02770"/>
    </source>
</evidence>
<keyword evidence="5 10" id="KW-0274">FAD</keyword>
<organism evidence="17 18">
    <name type="scientific">Galdieria yellowstonensis</name>
    <dbReference type="NCBI Taxonomy" id="3028027"/>
    <lineage>
        <taxon>Eukaryota</taxon>
        <taxon>Rhodophyta</taxon>
        <taxon>Bangiophyceae</taxon>
        <taxon>Galdieriales</taxon>
        <taxon>Galdieriaceae</taxon>
        <taxon>Galdieria</taxon>
    </lineage>
</organism>
<feature type="domain" description="Acyl-CoA oxidase C-alpha1" evidence="16">
    <location>
        <begin position="294"/>
        <end position="446"/>
    </location>
</feature>
<dbReference type="Pfam" id="PF22924">
    <property type="entry name" value="ACOX_C_alpha1"/>
    <property type="match status" value="1"/>
</dbReference>
<evidence type="ECO:0000313" key="18">
    <source>
        <dbReference type="Proteomes" id="UP001300502"/>
    </source>
</evidence>
<dbReference type="InterPro" id="IPR037069">
    <property type="entry name" value="AcylCoA_DH/ox_N_sf"/>
</dbReference>
<dbReference type="Pfam" id="PF01756">
    <property type="entry name" value="ACOX"/>
    <property type="match status" value="1"/>
</dbReference>
<evidence type="ECO:0000256" key="11">
    <source>
        <dbReference type="PIRSR" id="PIRSR000168-1"/>
    </source>
</evidence>
<feature type="domain" description="Acyl-coenzyme A oxidase N-terminal" evidence="15">
    <location>
        <begin position="101"/>
        <end position="146"/>
    </location>
</feature>
<dbReference type="InterPro" id="IPR006091">
    <property type="entry name" value="Acyl-CoA_Oxase/DH_mid-dom"/>
</dbReference>
<feature type="domain" description="Acyl-CoA oxidase C-terminal" evidence="13">
    <location>
        <begin position="484"/>
        <end position="621"/>
    </location>
</feature>
<dbReference type="InterPro" id="IPR012258">
    <property type="entry name" value="Acyl-CoA_oxidase"/>
</dbReference>
<dbReference type="EMBL" id="JANCYU010000051">
    <property type="protein sequence ID" value="KAK4527419.1"/>
    <property type="molecule type" value="Genomic_DNA"/>
</dbReference>
<gene>
    <name evidence="17" type="ORF">GAYE_SCF39G5341</name>
</gene>
<comment type="cofactor">
    <cofactor evidence="1">
        <name>FAD</name>
        <dbReference type="ChEBI" id="CHEBI:57692"/>
    </cofactor>
</comment>
<feature type="domain" description="Acyl-CoA oxidase/dehydrogenase middle" evidence="14">
    <location>
        <begin position="149"/>
        <end position="258"/>
    </location>
</feature>
<accession>A0AAV9IJB1</accession>
<evidence type="ECO:0000256" key="1">
    <source>
        <dbReference type="ARBA" id="ARBA00001974"/>
    </source>
</evidence>
<evidence type="ECO:0000256" key="9">
    <source>
        <dbReference type="ARBA" id="ARBA00023140"/>
    </source>
</evidence>
<dbReference type="Proteomes" id="UP001300502">
    <property type="component" value="Unassembled WGS sequence"/>
</dbReference>
<comment type="similarity">
    <text evidence="3 10">Belongs to the acyl-CoA oxidase family.</text>
</comment>
<evidence type="ECO:0000259" key="13">
    <source>
        <dbReference type="Pfam" id="PF01756"/>
    </source>
</evidence>
<dbReference type="AlphaFoldDB" id="A0AAV9IJB1"/>
<dbReference type="InterPro" id="IPR029320">
    <property type="entry name" value="Acyl-CoA_ox_N"/>
</dbReference>
<dbReference type="Pfam" id="PF02770">
    <property type="entry name" value="Acyl-CoA_dh_M"/>
    <property type="match status" value="1"/>
</dbReference>
<comment type="caution">
    <text evidence="17">The sequence shown here is derived from an EMBL/GenBank/DDBJ whole genome shotgun (WGS) entry which is preliminary data.</text>
</comment>
<evidence type="ECO:0000313" key="17">
    <source>
        <dbReference type="EMBL" id="KAK4527419.1"/>
    </source>
</evidence>
<dbReference type="InterPro" id="IPR009100">
    <property type="entry name" value="AcylCoA_DH/oxidase_NM_dom_sf"/>
</dbReference>
<evidence type="ECO:0000256" key="7">
    <source>
        <dbReference type="ARBA" id="ARBA00023002"/>
    </source>
</evidence>
<evidence type="ECO:0000256" key="12">
    <source>
        <dbReference type="PIRSR" id="PIRSR000168-2"/>
    </source>
</evidence>
<dbReference type="FunFam" id="2.40.110.10:FF:000005">
    <property type="entry name" value="Acyl-coenzyme A oxidase"/>
    <property type="match status" value="1"/>
</dbReference>
<keyword evidence="7" id="KW-0560">Oxidoreductase</keyword>
<dbReference type="GO" id="GO:0071949">
    <property type="term" value="F:FAD binding"/>
    <property type="evidence" value="ECO:0007669"/>
    <property type="project" value="InterPro"/>
</dbReference>
<dbReference type="InterPro" id="IPR055060">
    <property type="entry name" value="ACOX_C_alpha1"/>
</dbReference>
<evidence type="ECO:0000256" key="10">
    <source>
        <dbReference type="PIRNR" id="PIRNR000168"/>
    </source>
</evidence>
<keyword evidence="18" id="KW-1185">Reference proteome</keyword>
<dbReference type="GO" id="GO:0005777">
    <property type="term" value="C:peroxisome"/>
    <property type="evidence" value="ECO:0007669"/>
    <property type="project" value="UniProtKB-SubCell"/>
</dbReference>
<reference evidence="17 18" key="1">
    <citation type="submission" date="2022-07" db="EMBL/GenBank/DDBJ databases">
        <title>Genome-wide signatures of adaptation to extreme environments.</title>
        <authorList>
            <person name="Cho C.H."/>
            <person name="Yoon H.S."/>
        </authorList>
    </citation>
    <scope>NUCLEOTIDE SEQUENCE [LARGE SCALE GENOMIC DNA]</scope>
    <source>
        <strain evidence="17 18">108.79 E11</strain>
    </source>
</reference>
<dbReference type="GO" id="GO:0003997">
    <property type="term" value="F:acyl-CoA oxidase activity"/>
    <property type="evidence" value="ECO:0007669"/>
    <property type="project" value="InterPro"/>
</dbReference>
<dbReference type="SUPFAM" id="SSF56645">
    <property type="entry name" value="Acyl-CoA dehydrogenase NM domain-like"/>
    <property type="match status" value="1"/>
</dbReference>
<dbReference type="PANTHER" id="PTHR10909:SF352">
    <property type="entry name" value="ACYL-COENZYME A OXIDASE-LIKE PROTEIN"/>
    <property type="match status" value="1"/>
</dbReference>
<feature type="binding site" evidence="12">
    <location>
        <position position="153"/>
    </location>
    <ligand>
        <name>FAD</name>
        <dbReference type="ChEBI" id="CHEBI:57692"/>
    </ligand>
</feature>
<evidence type="ECO:0000259" key="16">
    <source>
        <dbReference type="Pfam" id="PF22924"/>
    </source>
</evidence>
<proteinExistence type="inferred from homology"/>